<dbReference type="InterPro" id="IPR012910">
    <property type="entry name" value="Plug_dom"/>
</dbReference>
<feature type="domain" description="TonB-dependent receptor plug" evidence="9">
    <location>
        <begin position="114"/>
        <end position="217"/>
    </location>
</feature>
<dbReference type="Gene3D" id="2.40.170.20">
    <property type="entry name" value="TonB-dependent receptor, beta-barrel domain"/>
    <property type="match status" value="1"/>
</dbReference>
<dbReference type="EMBL" id="LGTQ01000005">
    <property type="protein sequence ID" value="KPM49261.1"/>
    <property type="molecule type" value="Genomic_DNA"/>
</dbReference>
<dbReference type="Pfam" id="PF07715">
    <property type="entry name" value="Plug"/>
    <property type="match status" value="1"/>
</dbReference>
<feature type="signal peptide" evidence="8">
    <location>
        <begin position="1"/>
        <end position="18"/>
    </location>
</feature>
<evidence type="ECO:0000256" key="8">
    <source>
        <dbReference type="SAM" id="SignalP"/>
    </source>
</evidence>
<keyword evidence="2" id="KW-0813">Transport</keyword>
<dbReference type="Proteomes" id="UP000050454">
    <property type="component" value="Unassembled WGS sequence"/>
</dbReference>
<dbReference type="AlphaFoldDB" id="A0A0P7BWC2"/>
<dbReference type="GO" id="GO:0009279">
    <property type="term" value="C:cell outer membrane"/>
    <property type="evidence" value="ECO:0007669"/>
    <property type="project" value="UniProtKB-SubCell"/>
</dbReference>
<keyword evidence="7" id="KW-0998">Cell outer membrane</keyword>
<keyword evidence="4" id="KW-0812">Transmembrane</keyword>
<dbReference type="RefSeq" id="WP_055143325.1">
    <property type="nucleotide sequence ID" value="NZ_JXSZ01000005.1"/>
</dbReference>
<gene>
    <name evidence="10" type="ORF">AFM12_01125</name>
</gene>
<accession>A0A0P7BWC2</accession>
<dbReference type="InterPro" id="IPR039426">
    <property type="entry name" value="TonB-dep_rcpt-like"/>
</dbReference>
<dbReference type="PATRIC" id="fig|1605367.3.peg.1559"/>
<feature type="chain" id="PRO_5006136286" description="TonB-dependent receptor plug domain-containing protein" evidence="8">
    <location>
        <begin position="19"/>
        <end position="720"/>
    </location>
</feature>
<evidence type="ECO:0000259" key="9">
    <source>
        <dbReference type="Pfam" id="PF07715"/>
    </source>
</evidence>
<keyword evidence="11" id="KW-1185">Reference proteome</keyword>
<dbReference type="InterPro" id="IPR037066">
    <property type="entry name" value="Plug_dom_sf"/>
</dbReference>
<evidence type="ECO:0000256" key="5">
    <source>
        <dbReference type="ARBA" id="ARBA00022729"/>
    </source>
</evidence>
<dbReference type="Gene3D" id="2.170.130.10">
    <property type="entry name" value="TonB-dependent receptor, plug domain"/>
    <property type="match status" value="1"/>
</dbReference>
<evidence type="ECO:0000256" key="3">
    <source>
        <dbReference type="ARBA" id="ARBA00022452"/>
    </source>
</evidence>
<comment type="subcellular location">
    <subcellularLocation>
        <location evidence="1">Cell outer membrane</location>
        <topology evidence="1">Multi-pass membrane protein</topology>
    </subcellularLocation>
</comment>
<dbReference type="PANTHER" id="PTHR30069:SF29">
    <property type="entry name" value="HEMOGLOBIN AND HEMOGLOBIN-HAPTOGLOBIN-BINDING PROTEIN 1-RELATED"/>
    <property type="match status" value="1"/>
</dbReference>
<reference evidence="10 11" key="1">
    <citation type="submission" date="2015-07" db="EMBL/GenBank/DDBJ databases">
        <title>The draft genome sequence of Leadbetterella sp. JN14-9.</title>
        <authorList>
            <person name="Liu Y."/>
            <person name="Du J."/>
            <person name="Shao Z."/>
        </authorList>
    </citation>
    <scope>NUCLEOTIDE SEQUENCE [LARGE SCALE GENOMIC DNA]</scope>
    <source>
        <strain evidence="10 11">JN14-9</strain>
    </source>
</reference>
<evidence type="ECO:0000256" key="7">
    <source>
        <dbReference type="ARBA" id="ARBA00023237"/>
    </source>
</evidence>
<name>A0A0P7BWC2_9BACT</name>
<comment type="caution">
    <text evidence="10">The sequence shown here is derived from an EMBL/GenBank/DDBJ whole genome shotgun (WGS) entry which is preliminary data.</text>
</comment>
<organism evidence="10 11">
    <name type="scientific">Jiulongibacter sediminis</name>
    <dbReference type="NCBI Taxonomy" id="1605367"/>
    <lineage>
        <taxon>Bacteria</taxon>
        <taxon>Pseudomonadati</taxon>
        <taxon>Bacteroidota</taxon>
        <taxon>Cytophagia</taxon>
        <taxon>Cytophagales</taxon>
        <taxon>Leadbetterellaceae</taxon>
        <taxon>Jiulongibacter</taxon>
    </lineage>
</organism>
<keyword evidence="6" id="KW-0472">Membrane</keyword>
<protein>
    <recommendedName>
        <fullName evidence="9">TonB-dependent receptor plug domain-containing protein</fullName>
    </recommendedName>
</protein>
<dbReference type="SUPFAM" id="SSF56935">
    <property type="entry name" value="Porins"/>
    <property type="match status" value="1"/>
</dbReference>
<evidence type="ECO:0000256" key="4">
    <source>
        <dbReference type="ARBA" id="ARBA00022692"/>
    </source>
</evidence>
<dbReference type="InterPro" id="IPR036942">
    <property type="entry name" value="Beta-barrel_TonB_sf"/>
</dbReference>
<dbReference type="GO" id="GO:0015344">
    <property type="term" value="F:siderophore uptake transmembrane transporter activity"/>
    <property type="evidence" value="ECO:0007669"/>
    <property type="project" value="TreeGrafter"/>
</dbReference>
<dbReference type="PANTHER" id="PTHR30069">
    <property type="entry name" value="TONB-DEPENDENT OUTER MEMBRANE RECEPTOR"/>
    <property type="match status" value="1"/>
</dbReference>
<evidence type="ECO:0000256" key="6">
    <source>
        <dbReference type="ARBA" id="ARBA00023136"/>
    </source>
</evidence>
<evidence type="ECO:0000256" key="2">
    <source>
        <dbReference type="ARBA" id="ARBA00022448"/>
    </source>
</evidence>
<dbReference type="InterPro" id="IPR008969">
    <property type="entry name" value="CarboxyPept-like_regulatory"/>
</dbReference>
<dbReference type="OrthoDB" id="1109239at2"/>
<proteinExistence type="predicted"/>
<dbReference type="SUPFAM" id="SSF49464">
    <property type="entry name" value="Carboxypeptidase regulatory domain-like"/>
    <property type="match status" value="1"/>
</dbReference>
<dbReference type="Pfam" id="PF13715">
    <property type="entry name" value="CarbopepD_reg_2"/>
    <property type="match status" value="1"/>
</dbReference>
<keyword evidence="3" id="KW-1134">Transmembrane beta strand</keyword>
<sequence>MKYIISSFLLLFAWQLNAQTISGKILEKPDEPLIGASVRWVQNPQNATFTDENGEFEILRNNHQHQLVISYIGYVTDSVMAHGDGPFTFYLSPDNQNLDEVVVKSSSTAIDRISPMQTQIITTKELAKAACCNLSESFETNASVSVSYADAITGARQIQMMGLAGKYVQTNIENMPGVRGLSIPFGLSYVPGTWIQSIDVAKGVSSVINGYESMSGAINVELQKPDLAERLYANAYVNEVGRGELNLNAAKTLSDKWSVGLLTHASALKNEVDRNGDSFMDLPTYDQINLLNRWKYSGERFMGQVGINYLNENREGGEIINPALSRSSYRFLNKTQKFTAFSKTAILFPETPYRGLGLIMNASFLDGNSQFGLNNYDSKENSFYANLIYQDIFGNTQHTYKTGLSFLADQYDESFDNFGDALLLNRNEIVPGAFFEYTYNKLDKTILVAGLRADAHNLFGLQITPRLHLKQDLGSSTVMRLSVGKGMRVPTPLAENYGKLVSSRKVELQDAIQPEYSWNFGGSIIQSFGKNTLILDAYHSLFTSQQIMDMETPGSLLFYQSFDKSYATSAQAELILVPSDRWEVKAAWRLLDVKQTMKTGDGGTLLVDKPFVPRSFALLNVGYAMPYNKWKADATLQYRGKQRLPGSDERIDGFVTLNTQLSRNFVNWEYYLGVENLTNFRQSNPIINPQNPFDQAFDAGQIWGPVLGRMVYAGARFRIR</sequence>
<dbReference type="GO" id="GO:0044718">
    <property type="term" value="P:siderophore transmembrane transport"/>
    <property type="evidence" value="ECO:0007669"/>
    <property type="project" value="TreeGrafter"/>
</dbReference>
<evidence type="ECO:0000313" key="11">
    <source>
        <dbReference type="Proteomes" id="UP000050454"/>
    </source>
</evidence>
<dbReference type="Gene3D" id="2.60.40.1120">
    <property type="entry name" value="Carboxypeptidase-like, regulatory domain"/>
    <property type="match status" value="1"/>
</dbReference>
<evidence type="ECO:0000313" key="10">
    <source>
        <dbReference type="EMBL" id="KPM49261.1"/>
    </source>
</evidence>
<keyword evidence="5 8" id="KW-0732">Signal</keyword>
<dbReference type="STRING" id="1605367.AFM12_01125"/>
<evidence type="ECO:0000256" key="1">
    <source>
        <dbReference type="ARBA" id="ARBA00004571"/>
    </source>
</evidence>